<keyword evidence="4" id="KW-1133">Transmembrane helix</keyword>
<dbReference type="InterPro" id="IPR005226">
    <property type="entry name" value="UPF0014_fam"/>
</dbReference>
<dbReference type="Proteomes" id="UP000000759">
    <property type="component" value="Unassembled WGS sequence"/>
</dbReference>
<dbReference type="PaxDb" id="2850-Phatrdraft1313"/>
<evidence type="ECO:0000313" key="7">
    <source>
        <dbReference type="EMBL" id="EEC42684.1"/>
    </source>
</evidence>
<comment type="subcellular location">
    <subcellularLocation>
        <location evidence="1">Membrane</location>
        <topology evidence="1">Multi-pass membrane protein</topology>
    </subcellularLocation>
</comment>
<dbReference type="AlphaFoldDB" id="B7S409"/>
<dbReference type="Pfam" id="PF03649">
    <property type="entry name" value="UPF0014"/>
    <property type="match status" value="1"/>
</dbReference>
<keyword evidence="3" id="KW-0812">Transmembrane</keyword>
<dbReference type="PANTHER" id="PTHR30028:SF0">
    <property type="entry name" value="PROTEIN ALUMINUM SENSITIVE 3"/>
    <property type="match status" value="1"/>
</dbReference>
<dbReference type="OrthoDB" id="6593433at2759"/>
<name>B7S409_PHATC</name>
<evidence type="ECO:0000256" key="6">
    <source>
        <dbReference type="SAM" id="SignalP"/>
    </source>
</evidence>
<organism evidence="7 8">
    <name type="scientific">Phaeodactylum tricornutum (strain CCAP 1055/1)</name>
    <dbReference type="NCBI Taxonomy" id="556484"/>
    <lineage>
        <taxon>Eukaryota</taxon>
        <taxon>Sar</taxon>
        <taxon>Stramenopiles</taxon>
        <taxon>Ochrophyta</taxon>
        <taxon>Bacillariophyta</taxon>
        <taxon>Bacillariophyceae</taxon>
        <taxon>Bacillariophycidae</taxon>
        <taxon>Naviculales</taxon>
        <taxon>Phaeodactylaceae</taxon>
        <taxon>Phaeodactylum</taxon>
    </lineage>
</organism>
<dbReference type="EMBL" id="DS999283">
    <property type="protein sequence ID" value="EEC42684.1"/>
    <property type="molecule type" value="Genomic_DNA"/>
</dbReference>
<feature type="chain" id="PRO_5002860792" evidence="6">
    <location>
        <begin position="23"/>
        <end position="309"/>
    </location>
</feature>
<proteinExistence type="inferred from homology"/>
<reference evidence="8" key="2">
    <citation type="submission" date="2008-08" db="EMBL/GenBank/DDBJ databases">
        <authorList>
            <consortium name="Diatom Consortium"/>
            <person name="Grigoriev I."/>
            <person name="Grimwood J."/>
            <person name="Kuo A."/>
            <person name="Otillar R.P."/>
            <person name="Salamov A."/>
            <person name="Detter J.C."/>
            <person name="Lindquist E."/>
            <person name="Shapiro H."/>
            <person name="Lucas S."/>
            <person name="Glavina del Rio T."/>
            <person name="Pitluck S."/>
            <person name="Rokhsar D."/>
            <person name="Bowler C."/>
        </authorList>
    </citation>
    <scope>GENOME REANNOTATION</scope>
    <source>
        <strain evidence="8">CCAP 1055/1</strain>
    </source>
</reference>
<dbReference type="PANTHER" id="PTHR30028">
    <property type="entry name" value="UPF0014 INNER MEMBRANE PROTEIN YBBM-RELATED"/>
    <property type="match status" value="1"/>
</dbReference>
<evidence type="ECO:0000256" key="3">
    <source>
        <dbReference type="ARBA" id="ARBA00022692"/>
    </source>
</evidence>
<evidence type="ECO:0000256" key="2">
    <source>
        <dbReference type="ARBA" id="ARBA00005268"/>
    </source>
</evidence>
<protein>
    <submittedName>
        <fullName evidence="7">Uncharacterized protein</fullName>
    </submittedName>
</protein>
<evidence type="ECO:0000256" key="1">
    <source>
        <dbReference type="ARBA" id="ARBA00004141"/>
    </source>
</evidence>
<dbReference type="KEGG" id="pti:PHATRDRAFT_bd1313"/>
<feature type="signal peptide" evidence="6">
    <location>
        <begin position="1"/>
        <end position="22"/>
    </location>
</feature>
<evidence type="ECO:0000256" key="5">
    <source>
        <dbReference type="ARBA" id="ARBA00023136"/>
    </source>
</evidence>
<keyword evidence="5" id="KW-0472">Membrane</keyword>
<evidence type="ECO:0000313" key="8">
    <source>
        <dbReference type="Proteomes" id="UP000000759"/>
    </source>
</evidence>
<reference evidence="7 8" key="1">
    <citation type="journal article" date="2008" name="Nature">
        <title>The Phaeodactylum genome reveals the evolutionary history of diatom genomes.</title>
        <authorList>
            <person name="Bowler C."/>
            <person name="Allen A.E."/>
            <person name="Badger J.H."/>
            <person name="Grimwood J."/>
            <person name="Jabbari K."/>
            <person name="Kuo A."/>
            <person name="Maheswari U."/>
            <person name="Martens C."/>
            <person name="Maumus F."/>
            <person name="Otillar R.P."/>
            <person name="Rayko E."/>
            <person name="Salamov A."/>
            <person name="Vandepoele K."/>
            <person name="Beszteri B."/>
            <person name="Gruber A."/>
            <person name="Heijde M."/>
            <person name="Katinka M."/>
            <person name="Mock T."/>
            <person name="Valentin K."/>
            <person name="Verret F."/>
            <person name="Berges J.A."/>
            <person name="Brownlee C."/>
            <person name="Cadoret J.P."/>
            <person name="Chiovitti A."/>
            <person name="Choi C.J."/>
            <person name="Coesel S."/>
            <person name="De Martino A."/>
            <person name="Detter J.C."/>
            <person name="Durkin C."/>
            <person name="Falciatore A."/>
            <person name="Fournet J."/>
            <person name="Haruta M."/>
            <person name="Huysman M.J."/>
            <person name="Jenkins B.D."/>
            <person name="Jiroutova K."/>
            <person name="Jorgensen R.E."/>
            <person name="Joubert Y."/>
            <person name="Kaplan A."/>
            <person name="Kroger N."/>
            <person name="Kroth P.G."/>
            <person name="La Roche J."/>
            <person name="Lindquist E."/>
            <person name="Lommer M."/>
            <person name="Martin-Jezequel V."/>
            <person name="Lopez P.J."/>
            <person name="Lucas S."/>
            <person name="Mangogna M."/>
            <person name="McGinnis K."/>
            <person name="Medlin L.K."/>
            <person name="Montsant A."/>
            <person name="Oudot-Le Secq M.P."/>
            <person name="Napoli C."/>
            <person name="Obornik M."/>
            <person name="Parker M.S."/>
            <person name="Petit J.L."/>
            <person name="Porcel B.M."/>
            <person name="Poulsen N."/>
            <person name="Robison M."/>
            <person name="Rychlewski L."/>
            <person name="Rynearson T.A."/>
            <person name="Schmutz J."/>
            <person name="Shapiro H."/>
            <person name="Siaut M."/>
            <person name="Stanley M."/>
            <person name="Sussman M.R."/>
            <person name="Taylor A.R."/>
            <person name="Vardi A."/>
            <person name="von Dassow P."/>
            <person name="Vyverman W."/>
            <person name="Willis A."/>
            <person name="Wyrwicz L.S."/>
            <person name="Rokhsar D.S."/>
            <person name="Weissenbach J."/>
            <person name="Armbrust E.V."/>
            <person name="Green B.R."/>
            <person name="Van de Peer Y."/>
            <person name="Grigoriev I.V."/>
        </authorList>
    </citation>
    <scope>NUCLEOTIDE SEQUENCE [LARGE SCALE GENOMIC DNA]</scope>
    <source>
        <strain evidence="7 8">CCAP 1055/1</strain>
    </source>
</reference>
<evidence type="ECO:0000256" key="4">
    <source>
        <dbReference type="ARBA" id="ARBA00022989"/>
    </source>
</evidence>
<gene>
    <name evidence="7" type="ORF">PHATRDRAFT_bd1313</name>
</gene>
<comment type="similarity">
    <text evidence="2">Belongs to the UPF0014 family.</text>
</comment>
<keyword evidence="6" id="KW-0732">Signal</keyword>
<dbReference type="GeneID" id="7205155"/>
<dbReference type="GO" id="GO:0005886">
    <property type="term" value="C:plasma membrane"/>
    <property type="evidence" value="ECO:0007669"/>
    <property type="project" value="TreeGrafter"/>
</dbReference>
<keyword evidence="8" id="KW-1185">Reference proteome</keyword>
<sequence length="309" mass="33808">MQCLGFSPRLLGMALLTVTLLAQVDVNGFAFPNHLRRSSQQTSITAKSGNVANILLLQRQKPKKSAIKDPFFVSKKINSLRSPNDNRTGYLVAHDQLHGTRWGDCRSHYEENDHRFRISSSDIKHFTGGPIVPPAFVVAWIALTVLVGTFEAASRVGDYTYRDVRRHLWIALATSGDPWFAPRTWIPVSGMLFGNVLTAATIAASSLTSQLVTQQNGIEWQLCRGASVKEALQETRRVAATNALTPVLNMLSVAGVVHVPGMMTGQLLAGQAPYQAAAYQVVIFFLIAATASTTSKGFHKGIWATHPRK</sequence>
<accession>B7S409</accession>
<dbReference type="InParanoid" id="B7S409"/>
<dbReference type="RefSeq" id="XP_002176292.1">
    <property type="nucleotide sequence ID" value="XM_002176256.1"/>
</dbReference>